<organism evidence="1 2">
    <name type="scientific">Devosia epidermidihirudinis</name>
    <dbReference type="NCBI Taxonomy" id="1293439"/>
    <lineage>
        <taxon>Bacteria</taxon>
        <taxon>Pseudomonadati</taxon>
        <taxon>Pseudomonadota</taxon>
        <taxon>Alphaproteobacteria</taxon>
        <taxon>Hyphomicrobiales</taxon>
        <taxon>Devosiaceae</taxon>
        <taxon>Devosia</taxon>
    </lineage>
</organism>
<dbReference type="RefSeq" id="WP_046140810.1">
    <property type="nucleotide sequence ID" value="NZ_LANJ01000044.1"/>
</dbReference>
<gene>
    <name evidence="1" type="ORF">WH87_14745</name>
</gene>
<dbReference type="AlphaFoldDB" id="A0A0F5Q4M9"/>
<evidence type="ECO:0000313" key="1">
    <source>
        <dbReference type="EMBL" id="KKC35830.1"/>
    </source>
</evidence>
<comment type="caution">
    <text evidence="1">The sequence shown here is derived from an EMBL/GenBank/DDBJ whole genome shotgun (WGS) entry which is preliminary data.</text>
</comment>
<evidence type="ECO:0000313" key="2">
    <source>
        <dbReference type="Proteomes" id="UP000033411"/>
    </source>
</evidence>
<reference evidence="1 2" key="1">
    <citation type="submission" date="2015-03" db="EMBL/GenBank/DDBJ databases">
        <authorList>
            <person name="Lepp D."/>
            <person name="Hassan Y.I."/>
            <person name="Li X.-Z."/>
            <person name="Zhou T."/>
        </authorList>
    </citation>
    <scope>NUCLEOTIDE SEQUENCE [LARGE SCALE GENOMIC DNA]</scope>
    <source>
        <strain evidence="1 2">E84</strain>
    </source>
</reference>
<dbReference type="OrthoDB" id="7951090at2"/>
<protein>
    <recommendedName>
        <fullName evidence="3">Motility protein</fullName>
    </recommendedName>
</protein>
<proteinExistence type="predicted"/>
<name>A0A0F5Q4M9_9HYPH</name>
<dbReference type="EMBL" id="LANJ01000044">
    <property type="protein sequence ID" value="KKC35830.1"/>
    <property type="molecule type" value="Genomic_DNA"/>
</dbReference>
<evidence type="ECO:0008006" key="3">
    <source>
        <dbReference type="Google" id="ProtNLM"/>
    </source>
</evidence>
<dbReference type="Proteomes" id="UP000033411">
    <property type="component" value="Unassembled WGS sequence"/>
</dbReference>
<dbReference type="PATRIC" id="fig|1293439.3.peg.3004"/>
<accession>A0A0F5Q4M9</accession>
<dbReference type="STRING" id="1293439.WH87_14745"/>
<sequence length="60" mass="6422">MNADLSMQMLAMSSAKTQSSVEIAVFKKMHDLQTATLETLMETALSAPPPGQGLKIDKLA</sequence>
<dbReference type="Pfam" id="PF14070">
    <property type="entry name" value="YjfB_motility"/>
    <property type="match status" value="1"/>
</dbReference>
<dbReference type="InterPro" id="IPR025906">
    <property type="entry name" value="YjfB_motility"/>
</dbReference>
<keyword evidence="2" id="KW-1185">Reference proteome</keyword>